<proteinExistence type="predicted"/>
<name>A0A0Q2RJR7_MYCGO</name>
<dbReference type="Gene3D" id="3.30.2320.10">
    <property type="entry name" value="hypothetical protein PF0899 domain"/>
    <property type="match status" value="1"/>
</dbReference>
<organism evidence="4 5">
    <name type="scientific">Mycobacterium gordonae</name>
    <dbReference type="NCBI Taxonomy" id="1778"/>
    <lineage>
        <taxon>Bacteria</taxon>
        <taxon>Bacillati</taxon>
        <taxon>Actinomycetota</taxon>
        <taxon>Actinomycetes</taxon>
        <taxon>Mycobacteriales</taxon>
        <taxon>Mycobacteriaceae</taxon>
        <taxon>Mycobacterium</taxon>
    </lineage>
</organism>
<comment type="caution">
    <text evidence="4">The sequence shown here is derived from an EMBL/GenBank/DDBJ whole genome shotgun (WGS) entry which is preliminary data.</text>
</comment>
<dbReference type="NCBIfam" id="TIGR01554">
    <property type="entry name" value="major_cap_HK97"/>
    <property type="match status" value="1"/>
</dbReference>
<evidence type="ECO:0000313" key="4">
    <source>
        <dbReference type="EMBL" id="KQH75675.1"/>
    </source>
</evidence>
<evidence type="ECO:0000259" key="3">
    <source>
        <dbReference type="Pfam" id="PF05065"/>
    </source>
</evidence>
<reference evidence="4 5" key="1">
    <citation type="submission" date="2015-10" db="EMBL/GenBank/DDBJ databases">
        <title>Mycobacterium gordonae draft genome assembly.</title>
        <authorList>
            <person name="Ustinova V."/>
            <person name="Smirnova T."/>
            <person name="Blagodatskikh K."/>
            <person name="Varlamov D."/>
            <person name="Larionova E."/>
            <person name="Chernousova L."/>
        </authorList>
    </citation>
    <scope>NUCLEOTIDE SEQUENCE [LARGE SCALE GENOMIC DNA]</scope>
    <source>
        <strain evidence="4 5">CTRI 14-8773</strain>
    </source>
</reference>
<dbReference type="SUPFAM" id="SSF56563">
    <property type="entry name" value="Major capsid protein gp5"/>
    <property type="match status" value="1"/>
</dbReference>
<evidence type="ECO:0000313" key="5">
    <source>
        <dbReference type="Proteomes" id="UP000051677"/>
    </source>
</evidence>
<dbReference type="InterPro" id="IPR054612">
    <property type="entry name" value="Phage_capsid-like_C"/>
</dbReference>
<dbReference type="InterPro" id="IPR024455">
    <property type="entry name" value="Phage_capsid"/>
</dbReference>
<sequence>MKRMDEIHARMEEIGELDEISPEERKEFDDLRSEFEGLRVHAERLEVAAELASVRSAAPQGKRRLRVDSGSQRGRDDYDRDSILEPDSIEDCRFKNPWDLSEVRTFGRDAGEISGEFRARALSAIEKMPGASDNIRQAAANIIEQYDDSRSSLARMCLATSAPAYLRAWSKLAKDPGGHMLSEAEQRAVREVEQYRAMSLTDNAGGYLVPFQLDPTVIVTSNGSRNDIRQVARQVVATGDVWNGVSAANVSWSWDAEAAEVSDDAPAFAQPSIPNHKAQGFVPISFEALQDEANVAQEVGKLLAGGKLDLEAVAYITGSGNAQPTGIVTALTGTSSEINAAADDTFAIGDVYTIQGALPARYRANASWLANNLIYNKIRQFDTSGGGGFWANLNDGRPPQLLGRSAIEAEAMDGVIGTSGAVSNFVLIFGDFSNYVITDRIGMSVEFIPNLFHTSNNRPSGQRAWLAHCRIGADSVNDGAFRMLDVASAS</sequence>
<feature type="compositionally biased region" description="Basic and acidic residues" evidence="2">
    <location>
        <begin position="73"/>
        <end position="83"/>
    </location>
</feature>
<feature type="region of interest" description="Disordered" evidence="2">
    <location>
        <begin position="56"/>
        <end position="83"/>
    </location>
</feature>
<dbReference type="Pfam" id="PF05065">
    <property type="entry name" value="Phage_capsid"/>
    <property type="match status" value="1"/>
</dbReference>
<dbReference type="AlphaFoldDB" id="A0A0Q2RJR7"/>
<dbReference type="EMBL" id="LKTM01000372">
    <property type="protein sequence ID" value="KQH75675.1"/>
    <property type="molecule type" value="Genomic_DNA"/>
</dbReference>
<evidence type="ECO:0000256" key="1">
    <source>
        <dbReference type="ARBA" id="ARBA00004328"/>
    </source>
</evidence>
<accession>A0A0Q2RJR7</accession>
<evidence type="ECO:0000256" key="2">
    <source>
        <dbReference type="SAM" id="MobiDB-lite"/>
    </source>
</evidence>
<gene>
    <name evidence="4" type="ORF">AO501_25265</name>
</gene>
<feature type="domain" description="Phage capsid-like C-terminal" evidence="3">
    <location>
        <begin position="205"/>
        <end position="485"/>
    </location>
</feature>
<comment type="subcellular location">
    <subcellularLocation>
        <location evidence="1">Virion</location>
    </subcellularLocation>
</comment>
<protein>
    <submittedName>
        <fullName evidence="4">Capsid protein</fullName>
    </submittedName>
</protein>
<dbReference type="Gene3D" id="3.30.2400.10">
    <property type="entry name" value="Major capsid protein gp5"/>
    <property type="match status" value="1"/>
</dbReference>
<dbReference type="Proteomes" id="UP000051677">
    <property type="component" value="Unassembled WGS sequence"/>
</dbReference>